<dbReference type="GO" id="GO:0003924">
    <property type="term" value="F:GTPase activity"/>
    <property type="evidence" value="ECO:0007669"/>
    <property type="project" value="InterPro"/>
</dbReference>
<feature type="region of interest" description="Disordered" evidence="8">
    <location>
        <begin position="155"/>
        <end position="263"/>
    </location>
</feature>
<dbReference type="PANTHER" id="PTHR43134">
    <property type="entry name" value="SIGNAL RECOGNITION PARTICLE RECEPTOR SUBUNIT ALPHA"/>
    <property type="match status" value="1"/>
</dbReference>
<dbReference type="InterPro" id="IPR042101">
    <property type="entry name" value="SRP54_N_sf"/>
</dbReference>
<dbReference type="FunFam" id="3.40.50.300:FF:000188">
    <property type="entry name" value="signal recognition particle receptor subunit alpha"/>
    <property type="match status" value="1"/>
</dbReference>
<dbReference type="GO" id="GO:0006886">
    <property type="term" value="P:intracellular protein transport"/>
    <property type="evidence" value="ECO:0007669"/>
    <property type="project" value="InterPro"/>
</dbReference>
<dbReference type="PROSITE" id="PS00300">
    <property type="entry name" value="SRP54"/>
    <property type="match status" value="1"/>
</dbReference>
<evidence type="ECO:0000256" key="7">
    <source>
        <dbReference type="ARBA" id="ARBA00023170"/>
    </source>
</evidence>
<dbReference type="AlphaFoldDB" id="A0A0C2Z811"/>
<evidence type="ECO:0000256" key="4">
    <source>
        <dbReference type="ARBA" id="ARBA00022824"/>
    </source>
</evidence>
<dbReference type="Proteomes" id="UP000053424">
    <property type="component" value="Unassembled WGS sequence"/>
</dbReference>
<sequence>MLDHCSISHKGGIVLWSRSFTPDAAQLASSSASPVNSLIREALIEGRTAEDRYEKDGYAVKWSFVNDLELIFVVAYQRILQLTYVEDLLAAMKKLFIQYFKPFVASFVASLHSVNNVKTAMNQATTWDFATTFQRWDTLFDKLLKGLEEQASQDRKSRLRTAIRQPIEASTPPSDDQDTVPANDPEAPLDEQQIARNVAALKSRLRGRGGRRGGRGGRMELSSGRESAVESDSDAQPKRKTKAKVQRKWGDEAPTERDMESLDFSVDKKDASNSNMGSHDLSSLVDESSLGTRTVDGMYEVKDWDFSRGQGANDDAADAIARALKPLDAKASGSEGSLGAFGSIFSRLTGSKVLTEADLKPVLEAMKQHLMKKNVAMNIAEKVCEGVGENLIGKKVGGFQTINNAVRVALSTSLTRILTPKTSTDLLLSIRTKLSSPLPSNQQRMPYSITFVGVNGVGKSTNLSKVCFWLIQNGLRVLIAACDTFRSGAVEQLRVHVRNLSVLGVNGAGDSKGRVELFERGYGKDAAGIAREAISYARDNDFDVVLIDTAGRMQDNEPLMRALAKLVSVNNPDKIIFVGEALVGNEAVDQLTKFDRALRDFSSASGAGKGRGIDGMLVTKWDTVDDKVGAALSMTYVTGQPIIFVGCGQTYTDLRQLRVANVVQAILKD</sequence>
<evidence type="ECO:0000256" key="8">
    <source>
        <dbReference type="SAM" id="MobiDB-lite"/>
    </source>
</evidence>
<evidence type="ECO:0000313" key="11">
    <source>
        <dbReference type="Proteomes" id="UP000053424"/>
    </source>
</evidence>
<feature type="domain" description="SRP54-type proteins GTP-binding" evidence="9">
    <location>
        <begin position="641"/>
        <end position="654"/>
    </location>
</feature>
<comment type="similarity">
    <text evidence="2">Belongs to the GTP-binding SRP family.</text>
</comment>
<keyword evidence="11" id="KW-1185">Reference proteome</keyword>
<dbReference type="EMBL" id="KN831768">
    <property type="protein sequence ID" value="KIM49282.1"/>
    <property type="molecule type" value="Genomic_DNA"/>
</dbReference>
<dbReference type="HOGENOM" id="CLU_009301_8_1_1"/>
<reference evidence="10 11" key="1">
    <citation type="submission" date="2014-04" db="EMBL/GenBank/DDBJ databases">
        <authorList>
            <consortium name="DOE Joint Genome Institute"/>
            <person name="Kuo A."/>
            <person name="Gay G."/>
            <person name="Dore J."/>
            <person name="Kohler A."/>
            <person name="Nagy L.G."/>
            <person name="Floudas D."/>
            <person name="Copeland A."/>
            <person name="Barry K.W."/>
            <person name="Cichocki N."/>
            <person name="Veneault-Fourrey C."/>
            <person name="LaButti K."/>
            <person name="Lindquist E.A."/>
            <person name="Lipzen A."/>
            <person name="Lundell T."/>
            <person name="Morin E."/>
            <person name="Murat C."/>
            <person name="Sun H."/>
            <person name="Tunlid A."/>
            <person name="Henrissat B."/>
            <person name="Grigoriev I.V."/>
            <person name="Hibbett D.S."/>
            <person name="Martin F."/>
            <person name="Nordberg H.P."/>
            <person name="Cantor M.N."/>
            <person name="Hua S.X."/>
        </authorList>
    </citation>
    <scope>NUCLEOTIDE SEQUENCE [LARGE SCALE GENOMIC DNA]</scope>
    <source>
        <strain evidence="11">h7</strain>
    </source>
</reference>
<evidence type="ECO:0000256" key="3">
    <source>
        <dbReference type="ARBA" id="ARBA00022741"/>
    </source>
</evidence>
<dbReference type="FunFam" id="1.20.120.140:FF:000009">
    <property type="entry name" value="Signal sequence receptor alpha subunit"/>
    <property type="match status" value="1"/>
</dbReference>
<dbReference type="STRING" id="686832.A0A0C2Z811"/>
<dbReference type="SMART" id="SM00382">
    <property type="entry name" value="AAA"/>
    <property type="match status" value="1"/>
</dbReference>
<evidence type="ECO:0000256" key="2">
    <source>
        <dbReference type="ARBA" id="ARBA00008531"/>
    </source>
</evidence>
<dbReference type="GO" id="GO:0005047">
    <property type="term" value="F:signal recognition particle binding"/>
    <property type="evidence" value="ECO:0007669"/>
    <property type="project" value="InterPro"/>
</dbReference>
<feature type="compositionally biased region" description="Basic residues" evidence="8">
    <location>
        <begin position="238"/>
        <end position="247"/>
    </location>
</feature>
<dbReference type="InterPro" id="IPR003593">
    <property type="entry name" value="AAA+_ATPase"/>
</dbReference>
<dbReference type="Pfam" id="PF00448">
    <property type="entry name" value="SRP54"/>
    <property type="match status" value="1"/>
</dbReference>
<evidence type="ECO:0000256" key="5">
    <source>
        <dbReference type="ARBA" id="ARBA00023134"/>
    </source>
</evidence>
<name>A0A0C2Z811_HEBCY</name>
<dbReference type="Pfam" id="PF02881">
    <property type="entry name" value="SRP54_N"/>
    <property type="match status" value="1"/>
</dbReference>
<dbReference type="SUPFAM" id="SSF52540">
    <property type="entry name" value="P-loop containing nucleoside triphosphate hydrolases"/>
    <property type="match status" value="1"/>
</dbReference>
<dbReference type="Gene3D" id="3.30.450.60">
    <property type="match status" value="1"/>
</dbReference>
<dbReference type="GO" id="GO:0005525">
    <property type="term" value="F:GTP binding"/>
    <property type="evidence" value="ECO:0007669"/>
    <property type="project" value="UniProtKB-KW"/>
</dbReference>
<dbReference type="Gene3D" id="3.40.50.300">
    <property type="entry name" value="P-loop containing nucleotide triphosphate hydrolases"/>
    <property type="match status" value="1"/>
</dbReference>
<reference evidence="11" key="2">
    <citation type="submission" date="2015-01" db="EMBL/GenBank/DDBJ databases">
        <title>Evolutionary Origins and Diversification of the Mycorrhizal Mutualists.</title>
        <authorList>
            <consortium name="DOE Joint Genome Institute"/>
            <consortium name="Mycorrhizal Genomics Consortium"/>
            <person name="Kohler A."/>
            <person name="Kuo A."/>
            <person name="Nagy L.G."/>
            <person name="Floudas D."/>
            <person name="Copeland A."/>
            <person name="Barry K.W."/>
            <person name="Cichocki N."/>
            <person name="Veneault-Fourrey C."/>
            <person name="LaButti K."/>
            <person name="Lindquist E.A."/>
            <person name="Lipzen A."/>
            <person name="Lundell T."/>
            <person name="Morin E."/>
            <person name="Murat C."/>
            <person name="Riley R."/>
            <person name="Ohm R."/>
            <person name="Sun H."/>
            <person name="Tunlid A."/>
            <person name="Henrissat B."/>
            <person name="Grigoriev I.V."/>
            <person name="Hibbett D.S."/>
            <person name="Martin F."/>
        </authorList>
    </citation>
    <scope>NUCLEOTIDE SEQUENCE [LARGE SCALE GENOMIC DNA]</scope>
    <source>
        <strain evidence="11">h7</strain>
    </source>
</reference>
<dbReference type="SUPFAM" id="SSF47364">
    <property type="entry name" value="Domain of the SRP/SRP receptor G-proteins"/>
    <property type="match status" value="1"/>
</dbReference>
<dbReference type="GO" id="GO:0006614">
    <property type="term" value="P:SRP-dependent cotranslational protein targeting to membrane"/>
    <property type="evidence" value="ECO:0007669"/>
    <property type="project" value="InterPro"/>
</dbReference>
<dbReference type="OrthoDB" id="1727884at2759"/>
<dbReference type="InterPro" id="IPR000897">
    <property type="entry name" value="SRP54_GTPase_dom"/>
</dbReference>
<feature type="compositionally biased region" description="Basic and acidic residues" evidence="8">
    <location>
        <begin position="248"/>
        <end position="263"/>
    </location>
</feature>
<keyword evidence="4" id="KW-0256">Endoplasmic reticulum</keyword>
<keyword evidence="5" id="KW-0342">GTP-binding</keyword>
<dbReference type="GO" id="GO:0005785">
    <property type="term" value="C:signal recognition particle receptor complex"/>
    <property type="evidence" value="ECO:0007669"/>
    <property type="project" value="InterPro"/>
</dbReference>
<proteinExistence type="inferred from homology"/>
<dbReference type="InterPro" id="IPR013822">
    <property type="entry name" value="Signal_recog_particl_SRP54_hlx"/>
</dbReference>
<evidence type="ECO:0000256" key="6">
    <source>
        <dbReference type="ARBA" id="ARBA00023136"/>
    </source>
</evidence>
<dbReference type="PANTHER" id="PTHR43134:SF1">
    <property type="entry name" value="SIGNAL RECOGNITION PARTICLE RECEPTOR SUBUNIT ALPHA"/>
    <property type="match status" value="1"/>
</dbReference>
<evidence type="ECO:0000256" key="1">
    <source>
        <dbReference type="ARBA" id="ARBA00004397"/>
    </source>
</evidence>
<dbReference type="Pfam" id="PF04086">
    <property type="entry name" value="SRP-alpha_N"/>
    <property type="match status" value="1"/>
</dbReference>
<keyword evidence="7" id="KW-0675">Receptor</keyword>
<gene>
    <name evidence="10" type="ORF">M413DRAFT_438464</name>
</gene>
<dbReference type="CDD" id="cd17876">
    <property type="entry name" value="SRalpha_C"/>
    <property type="match status" value="1"/>
</dbReference>
<dbReference type="SUPFAM" id="SSF64356">
    <property type="entry name" value="SNARE-like"/>
    <property type="match status" value="1"/>
</dbReference>
<dbReference type="InterPro" id="IPR011012">
    <property type="entry name" value="Longin-like_dom_sf"/>
</dbReference>
<protein>
    <recommendedName>
        <fullName evidence="9">SRP54-type proteins GTP-binding domain-containing protein</fullName>
    </recommendedName>
</protein>
<dbReference type="InterPro" id="IPR027417">
    <property type="entry name" value="P-loop_NTPase"/>
</dbReference>
<dbReference type="CDD" id="cd14826">
    <property type="entry name" value="SR_alpha_SRX"/>
    <property type="match status" value="1"/>
</dbReference>
<comment type="subcellular location">
    <subcellularLocation>
        <location evidence="1">Endoplasmic reticulum membrane</location>
        <topology evidence="1">Peripheral membrane protein</topology>
        <orientation evidence="1">Cytoplasmic side</orientation>
    </subcellularLocation>
</comment>
<keyword evidence="6" id="KW-0472">Membrane</keyword>
<organism evidence="10 11">
    <name type="scientific">Hebeloma cylindrosporum</name>
    <dbReference type="NCBI Taxonomy" id="76867"/>
    <lineage>
        <taxon>Eukaryota</taxon>
        <taxon>Fungi</taxon>
        <taxon>Dikarya</taxon>
        <taxon>Basidiomycota</taxon>
        <taxon>Agaricomycotina</taxon>
        <taxon>Agaricomycetes</taxon>
        <taxon>Agaricomycetidae</taxon>
        <taxon>Agaricales</taxon>
        <taxon>Agaricineae</taxon>
        <taxon>Hymenogastraceae</taxon>
        <taxon>Hebeloma</taxon>
    </lineage>
</organism>
<dbReference type="InterPro" id="IPR036225">
    <property type="entry name" value="SRP/SRP_N"/>
</dbReference>
<evidence type="ECO:0000259" key="9">
    <source>
        <dbReference type="PROSITE" id="PS00300"/>
    </source>
</evidence>
<dbReference type="InterPro" id="IPR007222">
    <property type="entry name" value="Sig_recog_particle_rcpt_asu_N"/>
</dbReference>
<dbReference type="Gene3D" id="1.20.120.140">
    <property type="entry name" value="Signal recognition particle SRP54, nucleotide-binding domain"/>
    <property type="match status" value="1"/>
</dbReference>
<dbReference type="SMART" id="SM00962">
    <property type="entry name" value="SRP54"/>
    <property type="match status" value="1"/>
</dbReference>
<keyword evidence="3" id="KW-0547">Nucleotide-binding</keyword>
<accession>A0A0C2Z811</accession>
<evidence type="ECO:0000313" key="10">
    <source>
        <dbReference type="EMBL" id="KIM49282.1"/>
    </source>
</evidence>
<dbReference type="SMART" id="SM00963">
    <property type="entry name" value="SRP54_N"/>
    <property type="match status" value="1"/>
</dbReference>
<feature type="compositionally biased region" description="Basic residues" evidence="8">
    <location>
        <begin position="203"/>
        <end position="215"/>
    </location>
</feature>